<dbReference type="STRING" id="5364.A0A5C3N3U0"/>
<dbReference type="Pfam" id="PF00856">
    <property type="entry name" value="SET"/>
    <property type="match status" value="1"/>
</dbReference>
<dbReference type="PANTHER" id="PTHR12197:SF251">
    <property type="entry name" value="EG:BACR7C10.4 PROTEIN"/>
    <property type="match status" value="1"/>
</dbReference>
<dbReference type="PROSITE" id="PS01360">
    <property type="entry name" value="ZF_MYND_1"/>
    <property type="match status" value="1"/>
</dbReference>
<evidence type="ECO:0000313" key="7">
    <source>
        <dbReference type="EMBL" id="TFK52419.1"/>
    </source>
</evidence>
<dbReference type="Proteomes" id="UP000305948">
    <property type="component" value="Unassembled WGS sequence"/>
</dbReference>
<evidence type="ECO:0000256" key="4">
    <source>
        <dbReference type="PROSITE-ProRule" id="PRU00134"/>
    </source>
</evidence>
<dbReference type="InterPro" id="IPR001214">
    <property type="entry name" value="SET_dom"/>
</dbReference>
<keyword evidence="1" id="KW-0479">Metal-binding</keyword>
<dbReference type="AlphaFoldDB" id="A0A5C3N3U0"/>
<reference evidence="7 8" key="1">
    <citation type="journal article" date="2019" name="Nat. Ecol. Evol.">
        <title>Megaphylogeny resolves global patterns of mushroom evolution.</title>
        <authorList>
            <person name="Varga T."/>
            <person name="Krizsan K."/>
            <person name="Foldi C."/>
            <person name="Dima B."/>
            <person name="Sanchez-Garcia M."/>
            <person name="Sanchez-Ramirez S."/>
            <person name="Szollosi G.J."/>
            <person name="Szarkandi J.G."/>
            <person name="Papp V."/>
            <person name="Albert L."/>
            <person name="Andreopoulos W."/>
            <person name="Angelini C."/>
            <person name="Antonin V."/>
            <person name="Barry K.W."/>
            <person name="Bougher N.L."/>
            <person name="Buchanan P."/>
            <person name="Buyck B."/>
            <person name="Bense V."/>
            <person name="Catcheside P."/>
            <person name="Chovatia M."/>
            <person name="Cooper J."/>
            <person name="Damon W."/>
            <person name="Desjardin D."/>
            <person name="Finy P."/>
            <person name="Geml J."/>
            <person name="Haridas S."/>
            <person name="Hughes K."/>
            <person name="Justo A."/>
            <person name="Karasinski D."/>
            <person name="Kautmanova I."/>
            <person name="Kiss B."/>
            <person name="Kocsube S."/>
            <person name="Kotiranta H."/>
            <person name="LaButti K.M."/>
            <person name="Lechner B.E."/>
            <person name="Liimatainen K."/>
            <person name="Lipzen A."/>
            <person name="Lukacs Z."/>
            <person name="Mihaltcheva S."/>
            <person name="Morgado L.N."/>
            <person name="Niskanen T."/>
            <person name="Noordeloos M.E."/>
            <person name="Ohm R.A."/>
            <person name="Ortiz-Santana B."/>
            <person name="Ovrebo C."/>
            <person name="Racz N."/>
            <person name="Riley R."/>
            <person name="Savchenko A."/>
            <person name="Shiryaev A."/>
            <person name="Soop K."/>
            <person name="Spirin V."/>
            <person name="Szebenyi C."/>
            <person name="Tomsovsky M."/>
            <person name="Tulloss R.E."/>
            <person name="Uehling J."/>
            <person name="Grigoriev I.V."/>
            <person name="Vagvolgyi C."/>
            <person name="Papp T."/>
            <person name="Martin F.M."/>
            <person name="Miettinen O."/>
            <person name="Hibbett D.S."/>
            <person name="Nagy L.G."/>
        </authorList>
    </citation>
    <scope>NUCLEOTIDE SEQUENCE [LARGE SCALE GENOMIC DNA]</scope>
    <source>
        <strain evidence="7 8">OMC1185</strain>
    </source>
</reference>
<keyword evidence="2 4" id="KW-0863">Zinc-finger</keyword>
<dbReference type="Pfam" id="PF01753">
    <property type="entry name" value="zf-MYND"/>
    <property type="match status" value="1"/>
</dbReference>
<proteinExistence type="predicted"/>
<dbReference type="PROSITE" id="PS50280">
    <property type="entry name" value="SET"/>
    <property type="match status" value="1"/>
</dbReference>
<evidence type="ECO:0008006" key="9">
    <source>
        <dbReference type="Google" id="ProtNLM"/>
    </source>
</evidence>
<dbReference type="CDD" id="cd20071">
    <property type="entry name" value="SET_SMYD"/>
    <property type="match status" value="1"/>
</dbReference>
<evidence type="ECO:0000259" key="6">
    <source>
        <dbReference type="PROSITE" id="PS50865"/>
    </source>
</evidence>
<evidence type="ECO:0000313" key="8">
    <source>
        <dbReference type="Proteomes" id="UP000305948"/>
    </source>
</evidence>
<dbReference type="PANTHER" id="PTHR12197">
    <property type="entry name" value="HISTONE-LYSINE N-METHYLTRANSFERASE SMYD"/>
    <property type="match status" value="1"/>
</dbReference>
<dbReference type="InterPro" id="IPR046341">
    <property type="entry name" value="SET_dom_sf"/>
</dbReference>
<dbReference type="InterPro" id="IPR050869">
    <property type="entry name" value="H3K4_H4K5_MeTrfase"/>
</dbReference>
<accession>A0A5C3N3U0</accession>
<sequence length="444" mass="48940">MSLTIEKLQLGRHSTARDAALAIVTLQPGETLLSVPSWTTALLPSEKSRRCDWCGRLSPPGESLKKCSGCGCYWYCGSKCQLRQWKAHHKYVCKHYTRYEASPAFQVLSDEDKVDAILLSNTLGHLNQPELDASPSLADSPHIVFDSLVQHRPAGFSVPPICGSMSKTYTDSEIVDIYARFGNNNFVLHSHLTPFAHGVFPLASRLFNHSCIPNAVAKFVLNTGEQPRMEVVAISEIQKDEEITIPYLDPAIPLDVRQHQLQSRYGFTCTCPLCLFQQSISPVPLAPPTELKTLEAALRLAIKPEGSEILTLPRGWDLPSLPERLYPLLHPTYLPALSETFSKASHEGDYLTALESGLTLLALYGTIYPVNYPLIGMHSLELAKTAWNASIAGVSGRSEEEIVADARLYLQLARQVLDILGPEGDPGGPAEETTTLLQLLDEQQ</sequence>
<feature type="domain" description="SET" evidence="5">
    <location>
        <begin position="6"/>
        <end position="248"/>
    </location>
</feature>
<dbReference type="Gene3D" id="2.170.270.10">
    <property type="entry name" value="SET domain"/>
    <property type="match status" value="1"/>
</dbReference>
<protein>
    <recommendedName>
        <fullName evidence="9">SET domain-containing protein</fullName>
    </recommendedName>
</protein>
<dbReference type="GO" id="GO:0005634">
    <property type="term" value="C:nucleus"/>
    <property type="evidence" value="ECO:0007669"/>
    <property type="project" value="TreeGrafter"/>
</dbReference>
<dbReference type="Gene3D" id="1.10.220.160">
    <property type="match status" value="1"/>
</dbReference>
<dbReference type="InterPro" id="IPR002893">
    <property type="entry name" value="Znf_MYND"/>
</dbReference>
<evidence type="ECO:0000259" key="5">
    <source>
        <dbReference type="PROSITE" id="PS50280"/>
    </source>
</evidence>
<dbReference type="PROSITE" id="PS50865">
    <property type="entry name" value="ZF_MYND_2"/>
    <property type="match status" value="1"/>
</dbReference>
<gene>
    <name evidence="7" type="ORF">OE88DRAFT_1401683</name>
</gene>
<name>A0A5C3N3U0_9AGAM</name>
<keyword evidence="3" id="KW-0862">Zinc</keyword>
<dbReference type="GO" id="GO:0008270">
    <property type="term" value="F:zinc ion binding"/>
    <property type="evidence" value="ECO:0007669"/>
    <property type="project" value="UniProtKB-KW"/>
</dbReference>
<dbReference type="OrthoDB" id="5945798at2759"/>
<feature type="domain" description="MYND-type" evidence="6">
    <location>
        <begin position="51"/>
        <end position="93"/>
    </location>
</feature>
<evidence type="ECO:0000256" key="3">
    <source>
        <dbReference type="ARBA" id="ARBA00022833"/>
    </source>
</evidence>
<dbReference type="Gene3D" id="6.10.140.2220">
    <property type="match status" value="1"/>
</dbReference>
<dbReference type="SUPFAM" id="SSF144232">
    <property type="entry name" value="HIT/MYND zinc finger-like"/>
    <property type="match status" value="1"/>
</dbReference>
<keyword evidence="8" id="KW-1185">Reference proteome</keyword>
<dbReference type="EMBL" id="ML213509">
    <property type="protein sequence ID" value="TFK52419.1"/>
    <property type="molecule type" value="Genomic_DNA"/>
</dbReference>
<dbReference type="SUPFAM" id="SSF82199">
    <property type="entry name" value="SET domain"/>
    <property type="match status" value="1"/>
</dbReference>
<evidence type="ECO:0000256" key="2">
    <source>
        <dbReference type="ARBA" id="ARBA00022771"/>
    </source>
</evidence>
<organism evidence="7 8">
    <name type="scientific">Heliocybe sulcata</name>
    <dbReference type="NCBI Taxonomy" id="5364"/>
    <lineage>
        <taxon>Eukaryota</taxon>
        <taxon>Fungi</taxon>
        <taxon>Dikarya</taxon>
        <taxon>Basidiomycota</taxon>
        <taxon>Agaricomycotina</taxon>
        <taxon>Agaricomycetes</taxon>
        <taxon>Gloeophyllales</taxon>
        <taxon>Gloeophyllaceae</taxon>
        <taxon>Heliocybe</taxon>
    </lineage>
</organism>
<evidence type="ECO:0000256" key="1">
    <source>
        <dbReference type="ARBA" id="ARBA00022723"/>
    </source>
</evidence>